<sequence>MNYMKPYSKAYFFRFFFEHIWRAWDLEEENICYTGSLIAARFKLYQDIENGIIPAAVASELRSLVKKALSVRQEIERVEAIAEGEDPDSDIDQRDVVQLIKLHQQMEKLRSRYDSLQDPVLRMLSRDQQDIEWFECQDRRKRDHC</sequence>
<keyword evidence="3" id="KW-1185">Reference proteome</keyword>
<dbReference type="GO" id="GO:0007283">
    <property type="term" value="P:spermatogenesis"/>
    <property type="evidence" value="ECO:0007669"/>
    <property type="project" value="TreeGrafter"/>
</dbReference>
<reference evidence="2 3" key="2">
    <citation type="submission" date="2019-01" db="EMBL/GenBank/DDBJ databases">
        <title>The decoding of complex shrimp genome reveals the adaptation for benthos swimmer, frequently molting mechanism and breeding impact on genome.</title>
        <authorList>
            <person name="Sun Y."/>
            <person name="Gao Y."/>
            <person name="Yu Y."/>
        </authorList>
    </citation>
    <scope>NUCLEOTIDE SEQUENCE [LARGE SCALE GENOMIC DNA]</scope>
    <source>
        <tissue evidence="2">Muscle</tissue>
    </source>
</reference>
<dbReference type="AlphaFoldDB" id="A0A3R7ST88"/>
<feature type="domain" description="SHC SH2" evidence="1">
    <location>
        <begin position="13"/>
        <end position="122"/>
    </location>
</feature>
<reference evidence="2 3" key="1">
    <citation type="submission" date="2018-04" db="EMBL/GenBank/DDBJ databases">
        <authorList>
            <person name="Zhang X."/>
            <person name="Yuan J."/>
            <person name="Li F."/>
            <person name="Xiang J."/>
        </authorList>
    </citation>
    <scope>NUCLEOTIDE SEQUENCE [LARGE SCALE GENOMIC DNA]</scope>
    <source>
        <tissue evidence="2">Muscle</tissue>
    </source>
</reference>
<evidence type="ECO:0000313" key="3">
    <source>
        <dbReference type="Proteomes" id="UP000283509"/>
    </source>
</evidence>
<accession>A0A3R7ST88</accession>
<dbReference type="GO" id="GO:0007112">
    <property type="term" value="P:male meiosis cytokinesis"/>
    <property type="evidence" value="ECO:0007669"/>
    <property type="project" value="TreeGrafter"/>
</dbReference>
<comment type="caution">
    <text evidence="2">The sequence shown here is derived from an EMBL/GenBank/DDBJ whole genome shotgun (WGS) entry which is preliminary data.</text>
</comment>
<organism evidence="2 3">
    <name type="scientific">Penaeus vannamei</name>
    <name type="common">Whiteleg shrimp</name>
    <name type="synonym">Litopenaeus vannamei</name>
    <dbReference type="NCBI Taxonomy" id="6689"/>
    <lineage>
        <taxon>Eukaryota</taxon>
        <taxon>Metazoa</taxon>
        <taxon>Ecdysozoa</taxon>
        <taxon>Arthropoda</taxon>
        <taxon>Crustacea</taxon>
        <taxon>Multicrustacea</taxon>
        <taxon>Malacostraca</taxon>
        <taxon>Eumalacostraca</taxon>
        <taxon>Eucarida</taxon>
        <taxon>Decapoda</taxon>
        <taxon>Dendrobranchiata</taxon>
        <taxon>Penaeoidea</taxon>
        <taxon>Penaeidae</taxon>
        <taxon>Penaeus</taxon>
    </lineage>
</organism>
<protein>
    <submittedName>
        <fullName evidence="2">Putative SHC SH2 domain-binding protein 1-like B</fullName>
    </submittedName>
</protein>
<dbReference type="STRING" id="6689.A0A3R7ST88"/>
<evidence type="ECO:0000259" key="1">
    <source>
        <dbReference type="Pfam" id="PF23762"/>
    </source>
</evidence>
<proteinExistence type="predicted"/>
<dbReference type="InterPro" id="IPR057508">
    <property type="entry name" value="SHCBP-like_N"/>
</dbReference>
<name>A0A3R7ST88_PENVA</name>
<dbReference type="Proteomes" id="UP000283509">
    <property type="component" value="Unassembled WGS sequence"/>
</dbReference>
<dbReference type="InterPro" id="IPR045140">
    <property type="entry name" value="SHCBP1-like"/>
</dbReference>
<evidence type="ECO:0000313" key="2">
    <source>
        <dbReference type="EMBL" id="ROT74002.1"/>
    </source>
</evidence>
<dbReference type="OrthoDB" id="5978115at2759"/>
<gene>
    <name evidence="2" type="ORF">C7M84_007509</name>
</gene>
<dbReference type="PANTHER" id="PTHR14695">
    <property type="entry name" value="SHC SH2-DOMAIN BINDING PROTEIN 1-RELATED"/>
    <property type="match status" value="1"/>
</dbReference>
<dbReference type="Pfam" id="PF23762">
    <property type="entry name" value="SHCBP_N"/>
    <property type="match status" value="1"/>
</dbReference>
<dbReference type="PANTHER" id="PTHR14695:SF4">
    <property type="entry name" value="PROTEIN NESSUN DORMA"/>
    <property type="match status" value="1"/>
</dbReference>
<dbReference type="EMBL" id="QCYY01001954">
    <property type="protein sequence ID" value="ROT74002.1"/>
    <property type="molecule type" value="Genomic_DNA"/>
</dbReference>